<evidence type="ECO:0000256" key="11">
    <source>
        <dbReference type="ARBA" id="ARBA00023264"/>
    </source>
</evidence>
<evidence type="ECO:0000256" key="9">
    <source>
        <dbReference type="ARBA" id="ARBA00023098"/>
    </source>
</evidence>
<evidence type="ECO:0000256" key="4">
    <source>
        <dbReference type="ARBA" id="ARBA00022723"/>
    </source>
</evidence>
<dbReference type="GO" id="GO:0005886">
    <property type="term" value="C:plasma membrane"/>
    <property type="evidence" value="ECO:0007669"/>
    <property type="project" value="TreeGrafter"/>
</dbReference>
<dbReference type="Pfam" id="PF00781">
    <property type="entry name" value="DAGK_cat"/>
    <property type="match status" value="1"/>
</dbReference>
<dbReference type="PANTHER" id="PTHR12358:SF106">
    <property type="entry name" value="LIPID KINASE YEGS"/>
    <property type="match status" value="1"/>
</dbReference>
<dbReference type="InterPro" id="IPR001206">
    <property type="entry name" value="Diacylglycerol_kinase_cat_dom"/>
</dbReference>
<evidence type="ECO:0000256" key="8">
    <source>
        <dbReference type="ARBA" id="ARBA00022842"/>
    </source>
</evidence>
<comment type="cofactor">
    <cofactor evidence="1">
        <name>Mg(2+)</name>
        <dbReference type="ChEBI" id="CHEBI:18420"/>
    </cofactor>
</comment>
<protein>
    <submittedName>
        <fullName evidence="13">Lipid kinase, YegS/Rv2252/BmrU family</fullName>
    </submittedName>
</protein>
<dbReference type="InterPro" id="IPR050187">
    <property type="entry name" value="Lipid_Phosphate_FormReg"/>
</dbReference>
<dbReference type="AlphaFoldDB" id="A0A1H3VTS5"/>
<dbReference type="NCBIfam" id="NF009604">
    <property type="entry name" value="PRK13057.1"/>
    <property type="match status" value="1"/>
</dbReference>
<dbReference type="GO" id="GO:0008654">
    <property type="term" value="P:phospholipid biosynthetic process"/>
    <property type="evidence" value="ECO:0007669"/>
    <property type="project" value="UniProtKB-KW"/>
</dbReference>
<dbReference type="InterPro" id="IPR017438">
    <property type="entry name" value="ATP-NAD_kinase_N"/>
</dbReference>
<keyword evidence="10" id="KW-0594">Phospholipid biosynthesis</keyword>
<keyword evidence="2" id="KW-0444">Lipid biosynthesis</keyword>
<evidence type="ECO:0000256" key="6">
    <source>
        <dbReference type="ARBA" id="ARBA00022777"/>
    </source>
</evidence>
<dbReference type="InterPro" id="IPR045540">
    <property type="entry name" value="YegS/DAGK_C"/>
</dbReference>
<keyword evidence="11" id="KW-1208">Phospholipid metabolism</keyword>
<dbReference type="InterPro" id="IPR016064">
    <property type="entry name" value="NAD/diacylglycerol_kinase_sf"/>
</dbReference>
<evidence type="ECO:0000313" key="13">
    <source>
        <dbReference type="EMBL" id="SDZ78187.1"/>
    </source>
</evidence>
<gene>
    <name evidence="13" type="ORF">SAMN05216562_0260</name>
</gene>
<keyword evidence="5" id="KW-0547">Nucleotide-binding</keyword>
<dbReference type="SMART" id="SM00046">
    <property type="entry name" value="DAGKc"/>
    <property type="match status" value="1"/>
</dbReference>
<evidence type="ECO:0000256" key="10">
    <source>
        <dbReference type="ARBA" id="ARBA00023209"/>
    </source>
</evidence>
<dbReference type="STRING" id="658218.SAMN05216562_0260"/>
<keyword evidence="3" id="KW-0808">Transferase</keyword>
<dbReference type="RefSeq" id="WP_091386841.1">
    <property type="nucleotide sequence ID" value="NZ_FNQO01000001.1"/>
</dbReference>
<sequence>MNSTSQAPTRALLILNPKSRSGAEADLDDGIAALRNAGMELEVFYSGGPDETENAIRQRREQLDLVIVGGGDGTISSTAGTLYDCQLPLAILPLGTANDLARSLGIGNDLQHAFAVIAANHRRAIDLGVVNDHYFFNAANMGLGVKVTEELGPEVKKRWGVFSYLKAFSAALTRAQQFKAEIVVDGERHMERSIQLAVGNGRYYGGGNIVADSARINDARLDLYSLRPQGVWELLTLAPLVRGGKHHLAQRVFNISGQRIEITTRPGAMAIHADGEPVTQTPATFTVIPDALQVVVPRDSQELLSEEDKTHGTDPQ</sequence>
<name>A0A1H3VTS5_9GAMM</name>
<evidence type="ECO:0000256" key="1">
    <source>
        <dbReference type="ARBA" id="ARBA00001946"/>
    </source>
</evidence>
<dbReference type="NCBIfam" id="TIGR00147">
    <property type="entry name" value="YegS/Rv2252/BmrU family lipid kinase"/>
    <property type="match status" value="1"/>
</dbReference>
<proteinExistence type="predicted"/>
<evidence type="ECO:0000256" key="3">
    <source>
        <dbReference type="ARBA" id="ARBA00022679"/>
    </source>
</evidence>
<keyword evidence="14" id="KW-1185">Reference proteome</keyword>
<organism evidence="13 14">
    <name type="scientific">Microbulbifer marinus</name>
    <dbReference type="NCBI Taxonomy" id="658218"/>
    <lineage>
        <taxon>Bacteria</taxon>
        <taxon>Pseudomonadati</taxon>
        <taxon>Pseudomonadota</taxon>
        <taxon>Gammaproteobacteria</taxon>
        <taxon>Cellvibrionales</taxon>
        <taxon>Microbulbiferaceae</taxon>
        <taxon>Microbulbifer</taxon>
    </lineage>
</organism>
<dbReference type="InterPro" id="IPR005218">
    <property type="entry name" value="Diacylglycerol/lipid_kinase"/>
</dbReference>
<evidence type="ECO:0000256" key="2">
    <source>
        <dbReference type="ARBA" id="ARBA00022516"/>
    </source>
</evidence>
<keyword evidence="7" id="KW-0067">ATP-binding</keyword>
<dbReference type="EMBL" id="FNQO01000001">
    <property type="protein sequence ID" value="SDZ78187.1"/>
    <property type="molecule type" value="Genomic_DNA"/>
</dbReference>
<evidence type="ECO:0000256" key="7">
    <source>
        <dbReference type="ARBA" id="ARBA00022840"/>
    </source>
</evidence>
<accession>A0A1H3VTS5</accession>
<dbReference type="OrthoDB" id="142078at2"/>
<feature type="domain" description="DAGKc" evidence="12">
    <location>
        <begin position="6"/>
        <end position="134"/>
    </location>
</feature>
<dbReference type="Proteomes" id="UP000198658">
    <property type="component" value="Unassembled WGS sequence"/>
</dbReference>
<dbReference type="PROSITE" id="PS50146">
    <property type="entry name" value="DAGK"/>
    <property type="match status" value="1"/>
</dbReference>
<dbReference type="SUPFAM" id="SSF111331">
    <property type="entry name" value="NAD kinase/diacylglycerol kinase-like"/>
    <property type="match status" value="1"/>
</dbReference>
<dbReference type="Pfam" id="PF19279">
    <property type="entry name" value="YegS_C"/>
    <property type="match status" value="1"/>
</dbReference>
<dbReference type="GO" id="GO:0046872">
    <property type="term" value="F:metal ion binding"/>
    <property type="evidence" value="ECO:0007669"/>
    <property type="project" value="UniProtKB-KW"/>
</dbReference>
<keyword evidence="8" id="KW-0460">Magnesium</keyword>
<keyword evidence="6 13" id="KW-0418">Kinase</keyword>
<dbReference type="Gene3D" id="2.60.200.40">
    <property type="match status" value="1"/>
</dbReference>
<reference evidence="14" key="1">
    <citation type="submission" date="2016-10" db="EMBL/GenBank/DDBJ databases">
        <authorList>
            <person name="Varghese N."/>
            <person name="Submissions S."/>
        </authorList>
    </citation>
    <scope>NUCLEOTIDE SEQUENCE [LARGE SCALE GENOMIC DNA]</scope>
    <source>
        <strain evidence="14">CGMCC 1.10657</strain>
    </source>
</reference>
<dbReference type="PANTHER" id="PTHR12358">
    <property type="entry name" value="SPHINGOSINE KINASE"/>
    <property type="match status" value="1"/>
</dbReference>
<dbReference type="GO" id="GO:0016301">
    <property type="term" value="F:kinase activity"/>
    <property type="evidence" value="ECO:0007669"/>
    <property type="project" value="UniProtKB-KW"/>
</dbReference>
<dbReference type="Gene3D" id="3.40.50.10330">
    <property type="entry name" value="Probable inorganic polyphosphate/atp-NAD kinase, domain 1"/>
    <property type="match status" value="1"/>
</dbReference>
<dbReference type="GO" id="GO:0005524">
    <property type="term" value="F:ATP binding"/>
    <property type="evidence" value="ECO:0007669"/>
    <property type="project" value="UniProtKB-KW"/>
</dbReference>
<evidence type="ECO:0000256" key="5">
    <source>
        <dbReference type="ARBA" id="ARBA00022741"/>
    </source>
</evidence>
<keyword evidence="9" id="KW-0443">Lipid metabolism</keyword>
<evidence type="ECO:0000313" key="14">
    <source>
        <dbReference type="Proteomes" id="UP000198658"/>
    </source>
</evidence>
<keyword evidence="4" id="KW-0479">Metal-binding</keyword>
<evidence type="ECO:0000259" key="12">
    <source>
        <dbReference type="PROSITE" id="PS50146"/>
    </source>
</evidence>